<evidence type="ECO:0000256" key="3">
    <source>
        <dbReference type="ARBA" id="ARBA00023163"/>
    </source>
</evidence>
<dbReference type="Pfam" id="PF12833">
    <property type="entry name" value="HTH_18"/>
    <property type="match status" value="1"/>
</dbReference>
<gene>
    <name evidence="5" type="ORF">OIH86_08760</name>
</gene>
<dbReference type="Gene3D" id="2.60.120.280">
    <property type="entry name" value="Regulatory protein AraC"/>
    <property type="match status" value="1"/>
</dbReference>
<reference evidence="5 6" key="1">
    <citation type="submission" date="2022-10" db="EMBL/GenBank/DDBJ databases">
        <title>Draft genome assembly of moderately radiation resistant bacterium Metabacillus halosaccharovorans.</title>
        <authorList>
            <person name="Pal S."/>
            <person name="Gopinathan A."/>
        </authorList>
    </citation>
    <scope>NUCLEOTIDE SEQUENCE [LARGE SCALE GENOMIC DNA]</scope>
    <source>
        <strain evidence="5 6">VITHBRA001</strain>
    </source>
</reference>
<keyword evidence="2" id="KW-0238">DNA-binding</keyword>
<dbReference type="InterPro" id="IPR037923">
    <property type="entry name" value="HTH-like"/>
</dbReference>
<accession>A0ABT3DFM8</accession>
<keyword evidence="3" id="KW-0804">Transcription</keyword>
<evidence type="ECO:0000313" key="6">
    <source>
        <dbReference type="Proteomes" id="UP001526147"/>
    </source>
</evidence>
<dbReference type="PROSITE" id="PS01124">
    <property type="entry name" value="HTH_ARAC_FAMILY_2"/>
    <property type="match status" value="1"/>
</dbReference>
<feature type="domain" description="HTH araC/xylS-type" evidence="4">
    <location>
        <begin position="182"/>
        <end position="280"/>
    </location>
</feature>
<dbReference type="InterPro" id="IPR018060">
    <property type="entry name" value="HTH_AraC"/>
</dbReference>
<protein>
    <submittedName>
        <fullName evidence="5">AraC family transcriptional regulator</fullName>
    </submittedName>
</protein>
<organism evidence="5 6">
    <name type="scientific">Metabacillus halosaccharovorans</name>
    <dbReference type="NCBI Taxonomy" id="930124"/>
    <lineage>
        <taxon>Bacteria</taxon>
        <taxon>Bacillati</taxon>
        <taxon>Bacillota</taxon>
        <taxon>Bacilli</taxon>
        <taxon>Bacillales</taxon>
        <taxon>Bacillaceae</taxon>
        <taxon>Metabacillus</taxon>
    </lineage>
</organism>
<dbReference type="SMART" id="SM00342">
    <property type="entry name" value="HTH_ARAC"/>
    <property type="match status" value="1"/>
</dbReference>
<dbReference type="PANTHER" id="PTHR43280">
    <property type="entry name" value="ARAC-FAMILY TRANSCRIPTIONAL REGULATOR"/>
    <property type="match status" value="1"/>
</dbReference>
<evidence type="ECO:0000259" key="4">
    <source>
        <dbReference type="PROSITE" id="PS01124"/>
    </source>
</evidence>
<dbReference type="Proteomes" id="UP001526147">
    <property type="component" value="Unassembled WGS sequence"/>
</dbReference>
<proteinExistence type="predicted"/>
<evidence type="ECO:0000256" key="2">
    <source>
        <dbReference type="ARBA" id="ARBA00023125"/>
    </source>
</evidence>
<dbReference type="EMBL" id="JAOYEY010000033">
    <property type="protein sequence ID" value="MCV9885744.1"/>
    <property type="molecule type" value="Genomic_DNA"/>
</dbReference>
<comment type="caution">
    <text evidence="5">The sequence shown here is derived from an EMBL/GenBank/DDBJ whole genome shotgun (WGS) entry which is preliminary data.</text>
</comment>
<sequence length="284" mass="33127">MEKKKGAIVFRFNEPNVNKVAQIWSVGWDEQDSSIYSWSGTERKDQDKYIFQYTLSGHGEINIDGKIHQLKAGHAFIVNSPSNYRYYLPEQSTKWEFLYLTLYGNEAKRCWEQVKKSDNQVVRFHPESTLVKLLKQIYDDSIEKKITNAYHGSSIAYQFLMELSLSLKTVDKFMEDWSEGIISAVLFAQNYYQDDIGAEEMAEASKLSKYHFTRLFKEETGTTPIQYLTNIRLQKAIELLQHTRYTVDEIAQLVGYKNANYLNKITRKLTGKSPGEIRQERHTV</sequence>
<dbReference type="SUPFAM" id="SSF46689">
    <property type="entry name" value="Homeodomain-like"/>
    <property type="match status" value="2"/>
</dbReference>
<dbReference type="Pfam" id="PF02311">
    <property type="entry name" value="AraC_binding"/>
    <property type="match status" value="1"/>
</dbReference>
<keyword evidence="1" id="KW-0805">Transcription regulation</keyword>
<evidence type="ECO:0000256" key="1">
    <source>
        <dbReference type="ARBA" id="ARBA00023015"/>
    </source>
</evidence>
<dbReference type="Gene3D" id="1.10.10.60">
    <property type="entry name" value="Homeodomain-like"/>
    <property type="match status" value="2"/>
</dbReference>
<dbReference type="InterPro" id="IPR009057">
    <property type="entry name" value="Homeodomain-like_sf"/>
</dbReference>
<dbReference type="PANTHER" id="PTHR43280:SF30">
    <property type="entry name" value="MMSAB OPERON REGULATORY PROTEIN"/>
    <property type="match status" value="1"/>
</dbReference>
<name>A0ABT3DFM8_9BACI</name>
<dbReference type="InterPro" id="IPR003313">
    <property type="entry name" value="AraC-bd"/>
</dbReference>
<evidence type="ECO:0000313" key="5">
    <source>
        <dbReference type="EMBL" id="MCV9885744.1"/>
    </source>
</evidence>
<keyword evidence="6" id="KW-1185">Reference proteome</keyword>
<dbReference type="SUPFAM" id="SSF51215">
    <property type="entry name" value="Regulatory protein AraC"/>
    <property type="match status" value="1"/>
</dbReference>
<dbReference type="RefSeq" id="WP_264142478.1">
    <property type="nucleotide sequence ID" value="NZ_JAOYEY010000033.1"/>
</dbReference>